<dbReference type="InterPro" id="IPR045761">
    <property type="entry name" value="ODP_dom"/>
</dbReference>
<name>A0AAE3VAM1_9FIRM</name>
<dbReference type="EMBL" id="JAUSTO010000007">
    <property type="protein sequence ID" value="MDQ0152685.1"/>
    <property type="molecule type" value="Genomic_DNA"/>
</dbReference>
<evidence type="ECO:0000259" key="2">
    <source>
        <dbReference type="PROSITE" id="PS50902"/>
    </source>
</evidence>
<dbReference type="Proteomes" id="UP001241537">
    <property type="component" value="Unassembled WGS sequence"/>
</dbReference>
<dbReference type="GO" id="GO:0016651">
    <property type="term" value="F:oxidoreductase activity, acting on NAD(P)H"/>
    <property type="evidence" value="ECO:0007669"/>
    <property type="project" value="UniProtKB-ARBA"/>
</dbReference>
<dbReference type="PROSITE" id="PS50902">
    <property type="entry name" value="FLAVODOXIN_LIKE"/>
    <property type="match status" value="1"/>
</dbReference>
<protein>
    <submittedName>
        <fullName evidence="3">Flavorubredoxin</fullName>
    </submittedName>
</protein>
<dbReference type="AlphaFoldDB" id="A0AAE3VAM1"/>
<dbReference type="GO" id="GO:0046872">
    <property type="term" value="F:metal ion binding"/>
    <property type="evidence" value="ECO:0007669"/>
    <property type="project" value="InterPro"/>
</dbReference>
<dbReference type="InterPro" id="IPR036866">
    <property type="entry name" value="RibonucZ/Hydroxyglut_hydro"/>
</dbReference>
<dbReference type="PIRSF" id="PIRSF005243">
    <property type="entry name" value="ROO"/>
    <property type="match status" value="1"/>
</dbReference>
<dbReference type="Gene3D" id="3.40.50.360">
    <property type="match status" value="1"/>
</dbReference>
<dbReference type="SUPFAM" id="SSF52218">
    <property type="entry name" value="Flavoproteins"/>
    <property type="match status" value="1"/>
</dbReference>
<proteinExistence type="inferred from homology"/>
<dbReference type="InterPro" id="IPR029039">
    <property type="entry name" value="Flavoprotein-like_sf"/>
</dbReference>
<dbReference type="Pfam" id="PF19583">
    <property type="entry name" value="ODP"/>
    <property type="match status" value="1"/>
</dbReference>
<sequence>MHQAVKIIDDIWYLGSSDRRLAKFENCFPVPSGMSYNSYLVLDEKTLLIDTADLSISSVFIENIEHLLNGRPLDYLIINHMEPDHSATLSEVVLRHPEVTVVATAKAHAMIRQFFDLNLQGRVIQVKEGDTLSTGKHSFRFIMAPMVHWPEVMVSYDELNHILFSADAFGSFGALNGNIFSDQMQLESFELSEMRRYYANVVGKYGAQVQALLNKAAGLDIEMICPLHGPIWRVPKKIQWLIEKYAKWATYQPEGHEPVIFYSSVYGGTENAAEVLANALGEQKVRNIRMYDVSVTDHSYLVAEAFRASHLVFAATTYNNDLFPEMEHLISDLKAHNLQSRTVAIIENGSWAPVSGKKMSELFASMKNIRLLEESISIKSRVKEDQREKLVALAELIAKSIDEADMH</sequence>
<dbReference type="InterPro" id="IPR008254">
    <property type="entry name" value="Flavodoxin/NO_synth"/>
</dbReference>
<dbReference type="RefSeq" id="WP_106612192.1">
    <property type="nucleotide sequence ID" value="NZ_JAUSTO010000007.1"/>
</dbReference>
<comment type="similarity">
    <text evidence="1">In the N-terminal section; belongs to the zinc metallo-hydrolase group 3 family.</text>
</comment>
<dbReference type="GO" id="GO:0010181">
    <property type="term" value="F:FMN binding"/>
    <property type="evidence" value="ECO:0007669"/>
    <property type="project" value="InterPro"/>
</dbReference>
<gene>
    <name evidence="3" type="ORF">J2S20_001379</name>
</gene>
<dbReference type="GO" id="GO:0009055">
    <property type="term" value="F:electron transfer activity"/>
    <property type="evidence" value="ECO:0007669"/>
    <property type="project" value="InterPro"/>
</dbReference>
<dbReference type="SMART" id="SM00849">
    <property type="entry name" value="Lactamase_B"/>
    <property type="match status" value="1"/>
</dbReference>
<organism evidence="3 4">
    <name type="scientific">Moryella indoligenes</name>
    <dbReference type="NCBI Taxonomy" id="371674"/>
    <lineage>
        <taxon>Bacteria</taxon>
        <taxon>Bacillati</taxon>
        <taxon>Bacillota</taxon>
        <taxon>Clostridia</taxon>
        <taxon>Lachnospirales</taxon>
        <taxon>Lachnospiraceae</taxon>
        <taxon>Moryella</taxon>
    </lineage>
</organism>
<evidence type="ECO:0000313" key="4">
    <source>
        <dbReference type="Proteomes" id="UP001241537"/>
    </source>
</evidence>
<dbReference type="PANTHER" id="PTHR43717">
    <property type="entry name" value="ANAEROBIC NITRIC OXIDE REDUCTASE FLAVORUBREDOXIN"/>
    <property type="match status" value="1"/>
</dbReference>
<dbReference type="InterPro" id="IPR001279">
    <property type="entry name" value="Metallo-B-lactamas"/>
</dbReference>
<dbReference type="InterPro" id="IPR016440">
    <property type="entry name" value="Rubredoxin-O_OxRdtase"/>
</dbReference>
<reference evidence="3" key="1">
    <citation type="submission" date="2023-07" db="EMBL/GenBank/DDBJ databases">
        <title>Genomic Encyclopedia of Type Strains, Phase IV (KMG-IV): sequencing the most valuable type-strain genomes for metagenomic binning, comparative biology and taxonomic classification.</title>
        <authorList>
            <person name="Goeker M."/>
        </authorList>
    </citation>
    <scope>NUCLEOTIDE SEQUENCE</scope>
    <source>
        <strain evidence="3">DSM 19659</strain>
    </source>
</reference>
<dbReference type="CDD" id="cd07709">
    <property type="entry name" value="flavodiiron_proteins_MBL-fold"/>
    <property type="match status" value="1"/>
</dbReference>
<dbReference type="Gene3D" id="3.60.15.10">
    <property type="entry name" value="Ribonuclease Z/Hydroxyacylglutathione hydrolase-like"/>
    <property type="match status" value="1"/>
</dbReference>
<evidence type="ECO:0000256" key="1">
    <source>
        <dbReference type="ARBA" id="ARBA00007121"/>
    </source>
</evidence>
<comment type="caution">
    <text evidence="3">The sequence shown here is derived from an EMBL/GenBank/DDBJ whole genome shotgun (WGS) entry which is preliminary data.</text>
</comment>
<feature type="domain" description="Flavodoxin-like" evidence="2">
    <location>
        <begin position="258"/>
        <end position="398"/>
    </location>
</feature>
<dbReference type="SUPFAM" id="SSF56281">
    <property type="entry name" value="Metallo-hydrolase/oxidoreductase"/>
    <property type="match status" value="1"/>
</dbReference>
<evidence type="ECO:0000313" key="3">
    <source>
        <dbReference type="EMBL" id="MDQ0152685.1"/>
    </source>
</evidence>
<dbReference type="PANTHER" id="PTHR43717:SF1">
    <property type="entry name" value="ANAEROBIC NITRIC OXIDE REDUCTASE FLAVORUBREDOXIN"/>
    <property type="match status" value="1"/>
</dbReference>
<accession>A0AAE3VAM1</accession>
<keyword evidence="4" id="KW-1185">Reference proteome</keyword>